<protein>
    <submittedName>
        <fullName evidence="2">Uncharacterized protein</fullName>
    </submittedName>
</protein>
<evidence type="ECO:0000256" key="1">
    <source>
        <dbReference type="SAM" id="MobiDB-lite"/>
    </source>
</evidence>
<sequence>MAVLQVELATGSRQYITQLALLEGSQHYKAGGVGKVRGSLGHVCRPNMAPSGGELAQTTHPDGLTYISRGRVWMWREQPTGRAPHSRTPSRRADCLQDSRVPSVHIGAQ</sequence>
<gene>
    <name evidence="2" type="ORF">SKAU_G00401380</name>
</gene>
<proteinExistence type="predicted"/>
<reference evidence="2" key="1">
    <citation type="journal article" date="2023" name="Science">
        <title>Genome structures resolve the early diversification of teleost fishes.</title>
        <authorList>
            <person name="Parey E."/>
            <person name="Louis A."/>
            <person name="Montfort J."/>
            <person name="Bouchez O."/>
            <person name="Roques C."/>
            <person name="Iampietro C."/>
            <person name="Lluch J."/>
            <person name="Castinel A."/>
            <person name="Donnadieu C."/>
            <person name="Desvignes T."/>
            <person name="Floi Bucao C."/>
            <person name="Jouanno E."/>
            <person name="Wen M."/>
            <person name="Mejri S."/>
            <person name="Dirks R."/>
            <person name="Jansen H."/>
            <person name="Henkel C."/>
            <person name="Chen W.J."/>
            <person name="Zahm M."/>
            <person name="Cabau C."/>
            <person name="Klopp C."/>
            <person name="Thompson A.W."/>
            <person name="Robinson-Rechavi M."/>
            <person name="Braasch I."/>
            <person name="Lecointre G."/>
            <person name="Bobe J."/>
            <person name="Postlethwait J.H."/>
            <person name="Berthelot C."/>
            <person name="Roest Crollius H."/>
            <person name="Guiguen Y."/>
        </authorList>
    </citation>
    <scope>NUCLEOTIDE SEQUENCE</scope>
    <source>
        <strain evidence="2">WJC10195</strain>
    </source>
</reference>
<evidence type="ECO:0000313" key="2">
    <source>
        <dbReference type="EMBL" id="KAJ8334499.1"/>
    </source>
</evidence>
<dbReference type="EMBL" id="JAINUF010000021">
    <property type="protein sequence ID" value="KAJ8334499.1"/>
    <property type="molecule type" value="Genomic_DNA"/>
</dbReference>
<dbReference type="Proteomes" id="UP001152622">
    <property type="component" value="Chromosome 21"/>
</dbReference>
<feature type="region of interest" description="Disordered" evidence="1">
    <location>
        <begin position="78"/>
        <end position="109"/>
    </location>
</feature>
<evidence type="ECO:0000313" key="3">
    <source>
        <dbReference type="Proteomes" id="UP001152622"/>
    </source>
</evidence>
<organism evidence="2 3">
    <name type="scientific">Synaphobranchus kaupii</name>
    <name type="common">Kaup's arrowtooth eel</name>
    <dbReference type="NCBI Taxonomy" id="118154"/>
    <lineage>
        <taxon>Eukaryota</taxon>
        <taxon>Metazoa</taxon>
        <taxon>Chordata</taxon>
        <taxon>Craniata</taxon>
        <taxon>Vertebrata</taxon>
        <taxon>Euteleostomi</taxon>
        <taxon>Actinopterygii</taxon>
        <taxon>Neopterygii</taxon>
        <taxon>Teleostei</taxon>
        <taxon>Anguilliformes</taxon>
        <taxon>Synaphobranchidae</taxon>
        <taxon>Synaphobranchus</taxon>
    </lineage>
</organism>
<dbReference type="AlphaFoldDB" id="A0A9Q1ICC8"/>
<comment type="caution">
    <text evidence="2">The sequence shown here is derived from an EMBL/GenBank/DDBJ whole genome shotgun (WGS) entry which is preliminary data.</text>
</comment>
<keyword evidence="3" id="KW-1185">Reference proteome</keyword>
<accession>A0A9Q1ICC8</accession>
<name>A0A9Q1ICC8_SYNKA</name>